<dbReference type="Gene3D" id="1.50.10.10">
    <property type="match status" value="1"/>
</dbReference>
<keyword evidence="4" id="KW-1185">Reference proteome</keyword>
<dbReference type="GO" id="GO:0009507">
    <property type="term" value="C:chloroplast"/>
    <property type="evidence" value="ECO:0007669"/>
    <property type="project" value="TreeGrafter"/>
</dbReference>
<dbReference type="PIRSF" id="PIRSF006402">
    <property type="entry name" value="UCP006402_thioredoxin"/>
    <property type="match status" value="1"/>
</dbReference>
<protein>
    <recommendedName>
        <fullName evidence="2">Spermatogenesis-associated protein 20-like TRX domain-containing protein</fullName>
    </recommendedName>
</protein>
<organism evidence="3 4">
    <name type="scientific">Cynara cardunculus var. scolymus</name>
    <name type="common">Globe artichoke</name>
    <name type="synonym">Cynara scolymus</name>
    <dbReference type="NCBI Taxonomy" id="59895"/>
    <lineage>
        <taxon>Eukaryota</taxon>
        <taxon>Viridiplantae</taxon>
        <taxon>Streptophyta</taxon>
        <taxon>Embryophyta</taxon>
        <taxon>Tracheophyta</taxon>
        <taxon>Spermatophyta</taxon>
        <taxon>Magnoliopsida</taxon>
        <taxon>eudicotyledons</taxon>
        <taxon>Gunneridae</taxon>
        <taxon>Pentapetalae</taxon>
        <taxon>asterids</taxon>
        <taxon>campanulids</taxon>
        <taxon>Asterales</taxon>
        <taxon>Asteraceae</taxon>
        <taxon>Carduoideae</taxon>
        <taxon>Cardueae</taxon>
        <taxon>Carduinae</taxon>
        <taxon>Cynara</taxon>
    </lineage>
</organism>
<dbReference type="SUPFAM" id="SSF48208">
    <property type="entry name" value="Six-hairpin glycosidases"/>
    <property type="match status" value="1"/>
</dbReference>
<reference evidence="3 4" key="1">
    <citation type="journal article" date="2016" name="Sci. Rep.">
        <title>The genome sequence of the outbreeding globe artichoke constructed de novo incorporating a phase-aware low-pass sequencing strategy of F1 progeny.</title>
        <authorList>
            <person name="Scaglione D."/>
            <person name="Reyes-Chin-Wo S."/>
            <person name="Acquadro A."/>
            <person name="Froenicke L."/>
            <person name="Portis E."/>
            <person name="Beitel C."/>
            <person name="Tirone M."/>
            <person name="Mauro R."/>
            <person name="Lo Monaco A."/>
            <person name="Mauromicale G."/>
            <person name="Faccioli P."/>
            <person name="Cattivelli L."/>
            <person name="Rieseberg L."/>
            <person name="Michelmore R."/>
            <person name="Lanteri S."/>
        </authorList>
    </citation>
    <scope>NUCLEOTIDE SEQUENCE [LARGE SCALE GENOMIC DNA]</scope>
    <source>
        <strain evidence="3">2C</strain>
    </source>
</reference>
<dbReference type="Gramene" id="KVI12518">
    <property type="protein sequence ID" value="KVI12518"/>
    <property type="gene ID" value="Ccrd_009114"/>
</dbReference>
<dbReference type="InterPro" id="IPR024705">
    <property type="entry name" value="Ssp411"/>
</dbReference>
<evidence type="ECO:0000313" key="3">
    <source>
        <dbReference type="EMBL" id="KVI12518.1"/>
    </source>
</evidence>
<dbReference type="STRING" id="59895.A0A103YNX4"/>
<dbReference type="EMBL" id="LEKV01000001">
    <property type="protein sequence ID" value="KVI12518.1"/>
    <property type="molecule type" value="Genomic_DNA"/>
</dbReference>
<evidence type="ECO:0000256" key="1">
    <source>
        <dbReference type="SAM" id="MobiDB-lite"/>
    </source>
</evidence>
<dbReference type="InterPro" id="IPR008928">
    <property type="entry name" value="6-hairpin_glycosidase_sf"/>
</dbReference>
<feature type="domain" description="Spermatogenesis-associated protein 20-like TRX" evidence="2">
    <location>
        <begin position="94"/>
        <end position="170"/>
    </location>
</feature>
<name>A0A103YNX4_CYNCS</name>
<comment type="caution">
    <text evidence="3">The sequence shown here is derived from an EMBL/GenBank/DDBJ whole genome shotgun (WGS) entry which is preliminary data.</text>
</comment>
<feature type="region of interest" description="Disordered" evidence="1">
    <location>
        <begin position="156"/>
        <end position="175"/>
    </location>
</feature>
<evidence type="ECO:0000313" key="4">
    <source>
        <dbReference type="Proteomes" id="UP000243975"/>
    </source>
</evidence>
<dbReference type="GO" id="GO:0005975">
    <property type="term" value="P:carbohydrate metabolic process"/>
    <property type="evidence" value="ECO:0007669"/>
    <property type="project" value="InterPro"/>
</dbReference>
<evidence type="ECO:0000259" key="2">
    <source>
        <dbReference type="Pfam" id="PF03190"/>
    </source>
</evidence>
<dbReference type="InterPro" id="IPR004879">
    <property type="entry name" value="Ssp411-like_TRX"/>
</dbReference>
<gene>
    <name evidence="3" type="ORF">Ccrd_009114</name>
</gene>
<dbReference type="InterPro" id="IPR036249">
    <property type="entry name" value="Thioredoxin-like_sf"/>
</dbReference>
<dbReference type="AlphaFoldDB" id="A0A103YNX4"/>
<sequence>MTTRNLLVRSATHCSINSYFGTNPHTFNSMLRRLLSSSSKFIHINPNSPFKFRPIFLLPSSSLNSPIRVFAMAGKDQTFATSTSGQQSHQNKHTNRLASEHSPYLLQHAHNPVNWYPWGEEAFKQARERDVPIFLSIGYSTCHWCHVMEVESFEDDGVDREERPDVDKPLMGGTYFPPDDKYGRPGFKTVLRKVKEAWESKKDVLVKSGTFAIEQLSEALSSSAISDKLSDGLAQTALRECTKALAESYDPKFGGFGSAPKFPRPSEPQSMIYRSKKLEESGKTGEAEEYLKMVSFSLQCMARGQLANVYLDVFSITKDVFYSRVARDILDYLRRDMIGPNGEIFSAEDADSAESENSKKKKEGAFYVWTNSEVDDIVGDHATHFKEHYYVKKSGNCDLSQMSDPHNEFEGKNVLIERNSASVMASKFGMPLENYHEILGVSRKKLFDARSKRPRPHLDDKVIVSWNGLAISSFARASKILKNEPDGTKFHFPPEDYMQVAKRALSFIKENLYDQQSRRLQHSFRNGPSKAPGFLDDYAFLISGLLDVYEYGGEISWLSWALELQETQDEVFLDKTGGGYFNTTGEDESVLLRVKEDHDGAEPSGNSAVFEKRLKEAPVAVPLMCCAADMLSVPSKKQVVLVGKKATPEMEGMLVSVHASYDLNKTIGFWKEKNPNVAAMAKSNVVAEKAVALVCRDFACKAPITDPRSLEASLLKGKA</sequence>
<accession>A0A103YNX4</accession>
<dbReference type="OMA" id="PFYFGTY"/>
<dbReference type="Proteomes" id="UP000243975">
    <property type="component" value="Unassembled WGS sequence"/>
</dbReference>
<dbReference type="PANTHER" id="PTHR42899:SF1">
    <property type="entry name" value="SPERMATOGENESIS-ASSOCIATED PROTEIN 20"/>
    <property type="match status" value="1"/>
</dbReference>
<dbReference type="Pfam" id="PF03190">
    <property type="entry name" value="Thioredox_DsbH"/>
    <property type="match status" value="1"/>
</dbReference>
<proteinExistence type="predicted"/>
<dbReference type="Gene3D" id="3.40.30.10">
    <property type="entry name" value="Glutaredoxin"/>
    <property type="match status" value="2"/>
</dbReference>
<dbReference type="SUPFAM" id="SSF52833">
    <property type="entry name" value="Thioredoxin-like"/>
    <property type="match status" value="1"/>
</dbReference>
<dbReference type="InterPro" id="IPR012341">
    <property type="entry name" value="6hp_glycosidase-like_sf"/>
</dbReference>
<dbReference type="PANTHER" id="PTHR42899">
    <property type="entry name" value="SPERMATOGENESIS-ASSOCIATED PROTEIN 20"/>
    <property type="match status" value="1"/>
</dbReference>